<feature type="transmembrane region" description="Helical" evidence="9">
    <location>
        <begin position="478"/>
        <end position="505"/>
    </location>
</feature>
<dbReference type="PANTHER" id="PTHR31503">
    <property type="entry name" value="VACUOLAR CALCIUM ION TRANSPORTER"/>
    <property type="match status" value="1"/>
</dbReference>
<feature type="transmembrane region" description="Helical" evidence="9">
    <location>
        <begin position="232"/>
        <end position="257"/>
    </location>
</feature>
<evidence type="ECO:0000256" key="5">
    <source>
        <dbReference type="ARBA" id="ARBA00022989"/>
    </source>
</evidence>
<feature type="compositionally biased region" description="Polar residues" evidence="8">
    <location>
        <begin position="73"/>
        <end position="88"/>
    </location>
</feature>
<feature type="transmembrane region" description="Helical" evidence="9">
    <location>
        <begin position="145"/>
        <end position="166"/>
    </location>
</feature>
<keyword evidence="3" id="KW-0813">Transport</keyword>
<dbReference type="Proteomes" id="UP000664169">
    <property type="component" value="Unassembled WGS sequence"/>
</dbReference>
<feature type="domain" description="Sodium/calcium exchanger membrane region" evidence="10">
    <location>
        <begin position="172"/>
        <end position="333"/>
    </location>
</feature>
<dbReference type="Pfam" id="PF01699">
    <property type="entry name" value="Na_Ca_ex"/>
    <property type="match status" value="2"/>
</dbReference>
<evidence type="ECO:0000256" key="2">
    <source>
        <dbReference type="ARBA" id="ARBA00008170"/>
    </source>
</evidence>
<evidence type="ECO:0000313" key="12">
    <source>
        <dbReference type="Proteomes" id="UP000664169"/>
    </source>
</evidence>
<feature type="domain" description="Sodium/calcium exchanger membrane region" evidence="10">
    <location>
        <begin position="414"/>
        <end position="556"/>
    </location>
</feature>
<dbReference type="GO" id="GO:0012505">
    <property type="term" value="C:endomembrane system"/>
    <property type="evidence" value="ECO:0007669"/>
    <property type="project" value="UniProtKB-SubCell"/>
</dbReference>
<feature type="transmembrane region" description="Helical" evidence="9">
    <location>
        <begin position="445"/>
        <end position="466"/>
    </location>
</feature>
<comment type="caution">
    <text evidence="11">The sequence shown here is derived from an EMBL/GenBank/DDBJ whole genome shotgun (WGS) entry which is preliminary data.</text>
</comment>
<name>A0A8H3IU83_9LECA</name>
<comment type="subcellular location">
    <subcellularLocation>
        <location evidence="1">Endomembrane system</location>
        <topology evidence="1">Multi-pass membrane protein</topology>
    </subcellularLocation>
</comment>
<evidence type="ECO:0000256" key="4">
    <source>
        <dbReference type="ARBA" id="ARBA00022692"/>
    </source>
</evidence>
<keyword evidence="5 9" id="KW-1133">Transmembrane helix</keyword>
<dbReference type="EMBL" id="CAJPDQ010000029">
    <property type="protein sequence ID" value="CAF9928100.1"/>
    <property type="molecule type" value="Genomic_DNA"/>
</dbReference>
<dbReference type="GO" id="GO:0000329">
    <property type="term" value="C:fungal-type vacuole membrane"/>
    <property type="evidence" value="ECO:0007669"/>
    <property type="project" value="TreeGrafter"/>
</dbReference>
<evidence type="ECO:0000313" key="11">
    <source>
        <dbReference type="EMBL" id="CAF9928100.1"/>
    </source>
</evidence>
<dbReference type="GO" id="GO:0015369">
    <property type="term" value="F:calcium:proton antiporter activity"/>
    <property type="evidence" value="ECO:0007669"/>
    <property type="project" value="TreeGrafter"/>
</dbReference>
<evidence type="ECO:0000256" key="7">
    <source>
        <dbReference type="ARBA" id="ARBA00023136"/>
    </source>
</evidence>
<feature type="region of interest" description="Disordered" evidence="8">
    <location>
        <begin position="384"/>
        <end position="405"/>
    </location>
</feature>
<feature type="transmembrane region" description="Helical" evidence="9">
    <location>
        <begin position="313"/>
        <end position="331"/>
    </location>
</feature>
<sequence length="573" mass="62092">MHKVKTLARKEAWDPESKWARYNVFFRHRLPHRKSEIQRAPVGADPDVSNNGYGTDHFEGTPQPDASDAEGAETSQGQQNRVNGVSDETNTGTSTTLNGGVRERKGIKKFFHKDKNRDVESASDSSHAKGKKQQFSLWSQIRYSIFNSWLNVLLIFAPIGIALHFVPTINPVIVFVVNFIAIIPLAGTLSYATEEIAIRVGETLGGLLNATFGNAVELIVSIIALFQDEIVIVQTSLIGSMLSNLLLVMGMCFFFGGINRKKQHFNGEVAQTAASLLSLAIGALIIPTAFSHFANDPNITTDDTLIATNEAGISRGTSVVLLVVYICYLVFQLRTHEDIYRAPSKKVGKQNLFKNPDSKAKGAASQQMVQGANGIAGANLHKDKQEDMQANNEQDGNDGDNDEAEEPTLSLTAAIITLVWSTVLVAVCAEFLVDAINQVVESTGISRVFVGLILLPIVGNAAEHATALTVACKDKMDLAIGVAVGSSMQIALLVLPLVVVIGWIAGKQEMNLNFDPFDVIILFVAVLLVNYLIADGESHWLEGIMLMVLYIIIALVGWFYPNSSGAAASAARR</sequence>
<evidence type="ECO:0000256" key="1">
    <source>
        <dbReference type="ARBA" id="ARBA00004127"/>
    </source>
</evidence>
<dbReference type="AlphaFoldDB" id="A0A8H3IU83"/>
<comment type="similarity">
    <text evidence="2">Belongs to the Ca(2+):cation antiporter (CaCA) (TC 2.A.19) family.</text>
</comment>
<evidence type="ECO:0000256" key="6">
    <source>
        <dbReference type="ARBA" id="ARBA00023065"/>
    </source>
</evidence>
<dbReference type="InterPro" id="IPR004713">
    <property type="entry name" value="CaH_exchang"/>
</dbReference>
<accession>A0A8H3IU83</accession>
<feature type="compositionally biased region" description="Acidic residues" evidence="8">
    <location>
        <begin position="395"/>
        <end position="405"/>
    </location>
</feature>
<evidence type="ECO:0000256" key="3">
    <source>
        <dbReference type="ARBA" id="ARBA00022448"/>
    </source>
</evidence>
<organism evidence="11 12">
    <name type="scientific">Gomphillus americanus</name>
    <dbReference type="NCBI Taxonomy" id="1940652"/>
    <lineage>
        <taxon>Eukaryota</taxon>
        <taxon>Fungi</taxon>
        <taxon>Dikarya</taxon>
        <taxon>Ascomycota</taxon>
        <taxon>Pezizomycotina</taxon>
        <taxon>Lecanoromycetes</taxon>
        <taxon>OSLEUM clade</taxon>
        <taxon>Ostropomycetidae</taxon>
        <taxon>Ostropales</taxon>
        <taxon>Graphidaceae</taxon>
        <taxon>Gomphilloideae</taxon>
        <taxon>Gomphillus</taxon>
    </lineage>
</organism>
<dbReference type="PANTHER" id="PTHR31503:SF20">
    <property type="entry name" value="CA(2+)_H(+) EXCHANGER, PUTATIVE (EUROFUNG)-RELATED"/>
    <property type="match status" value="1"/>
</dbReference>
<feature type="compositionally biased region" description="Low complexity" evidence="8">
    <location>
        <begin position="89"/>
        <end position="99"/>
    </location>
</feature>
<feature type="transmembrane region" description="Helical" evidence="9">
    <location>
        <begin position="172"/>
        <end position="192"/>
    </location>
</feature>
<evidence type="ECO:0000256" key="8">
    <source>
        <dbReference type="SAM" id="MobiDB-lite"/>
    </source>
</evidence>
<protein>
    <recommendedName>
        <fullName evidence="10">Sodium/calcium exchanger membrane region domain-containing protein</fullName>
    </recommendedName>
</protein>
<evidence type="ECO:0000259" key="10">
    <source>
        <dbReference type="Pfam" id="PF01699"/>
    </source>
</evidence>
<feature type="region of interest" description="Disordered" evidence="8">
    <location>
        <begin position="36"/>
        <end position="99"/>
    </location>
</feature>
<reference evidence="11" key="1">
    <citation type="submission" date="2021-03" db="EMBL/GenBank/DDBJ databases">
        <authorList>
            <person name="Tagirdzhanova G."/>
        </authorList>
    </citation>
    <scope>NUCLEOTIDE SEQUENCE</scope>
</reference>
<dbReference type="OrthoDB" id="1699231at2759"/>
<dbReference type="GO" id="GO:0006874">
    <property type="term" value="P:intracellular calcium ion homeostasis"/>
    <property type="evidence" value="ECO:0007669"/>
    <property type="project" value="TreeGrafter"/>
</dbReference>
<evidence type="ECO:0000256" key="9">
    <source>
        <dbReference type="SAM" id="Phobius"/>
    </source>
</evidence>
<feature type="transmembrane region" description="Helical" evidence="9">
    <location>
        <begin position="411"/>
        <end position="433"/>
    </location>
</feature>
<dbReference type="Gene3D" id="1.20.1420.30">
    <property type="entry name" value="NCX, central ion-binding region"/>
    <property type="match status" value="2"/>
</dbReference>
<keyword evidence="12" id="KW-1185">Reference proteome</keyword>
<keyword evidence="4 9" id="KW-0812">Transmembrane</keyword>
<gene>
    <name evidence="11" type="ORF">GOMPHAMPRED_004587</name>
</gene>
<feature type="transmembrane region" description="Helical" evidence="9">
    <location>
        <begin position="269"/>
        <end position="293"/>
    </location>
</feature>
<feature type="transmembrane region" description="Helical" evidence="9">
    <location>
        <begin position="517"/>
        <end position="533"/>
    </location>
</feature>
<feature type="transmembrane region" description="Helical" evidence="9">
    <location>
        <begin position="540"/>
        <end position="560"/>
    </location>
</feature>
<feature type="transmembrane region" description="Helical" evidence="9">
    <location>
        <begin position="204"/>
        <end position="226"/>
    </location>
</feature>
<dbReference type="InterPro" id="IPR044880">
    <property type="entry name" value="NCX_ion-bd_dom_sf"/>
</dbReference>
<keyword evidence="6" id="KW-0406">Ion transport</keyword>
<proteinExistence type="inferred from homology"/>
<keyword evidence="7 9" id="KW-0472">Membrane</keyword>
<dbReference type="InterPro" id="IPR004837">
    <property type="entry name" value="NaCa_Exmemb"/>
</dbReference>
<dbReference type="FunFam" id="1.20.1420.30:FF:000011">
    <property type="entry name" value="Vacuolar calcium ion transporter"/>
    <property type="match status" value="1"/>
</dbReference>